<keyword evidence="1" id="KW-0645">Protease</keyword>
<dbReference type="InterPro" id="IPR011969">
    <property type="entry name" value="Clan_AA_Asp_peptidase_C"/>
</dbReference>
<gene>
    <name evidence="1" type="ORF">Q4481_19790</name>
</gene>
<dbReference type="Gene3D" id="2.40.70.10">
    <property type="entry name" value="Acid Proteases"/>
    <property type="match status" value="1"/>
</dbReference>
<proteinExistence type="predicted"/>
<dbReference type="CDD" id="cd05483">
    <property type="entry name" value="retropepsin_like_bacteria"/>
    <property type="match status" value="1"/>
</dbReference>
<protein>
    <submittedName>
        <fullName evidence="1">TIGR02281 family clan AA aspartic protease</fullName>
        <ecNumber evidence="1">3.4.23.-</ecNumber>
    </submittedName>
</protein>
<dbReference type="InterPro" id="IPR021109">
    <property type="entry name" value="Peptidase_aspartic_dom_sf"/>
</dbReference>
<comment type="caution">
    <text evidence="1">The sequence shown here is derived from an EMBL/GenBank/DDBJ whole genome shotgun (WGS) entry which is preliminary data.</text>
</comment>
<dbReference type="RefSeq" id="WP_304378125.1">
    <property type="nucleotide sequence ID" value="NZ_JAUOZU010000016.1"/>
</dbReference>
<reference evidence="1" key="2">
    <citation type="submission" date="2023-07" db="EMBL/GenBank/DDBJ databases">
        <authorList>
            <person name="Shen H."/>
        </authorList>
    </citation>
    <scope>NUCLEOTIDE SEQUENCE</scope>
    <source>
        <strain evidence="1">TNR-22</strain>
    </source>
</reference>
<reference evidence="1" key="1">
    <citation type="journal article" date="2015" name="Int. J. Syst. Evol. Microbiol.">
        <title>Rhizobium alvei sp. nov., isolated from a freshwater river.</title>
        <authorList>
            <person name="Sheu S.Y."/>
            <person name="Huang H.W."/>
            <person name="Young C.C."/>
            <person name="Chen W.M."/>
        </authorList>
    </citation>
    <scope>NUCLEOTIDE SEQUENCE</scope>
    <source>
        <strain evidence="1">TNR-22</strain>
    </source>
</reference>
<sequence length="169" mass="18283">MIGRALLIWSSAIVIAVNVPTIIGLPKKQEPTAAMQAHVTDASAPVERSYVVKANAEGHFEGRFRLNGKPIAAIVDTGATFVTLNETAARNLGYGGNELRFRYDVTTANGKVKAARITLKSVEIGTVQVRNVDALVIRDKSLKATLIGMSFMKKLGSYRADNDELKLIN</sequence>
<accession>A0ABT8YR63</accession>
<keyword evidence="2" id="KW-1185">Reference proteome</keyword>
<keyword evidence="1" id="KW-0378">Hydrolase</keyword>
<name>A0ABT8YR63_9HYPH</name>
<dbReference type="InterPro" id="IPR034122">
    <property type="entry name" value="Retropepsin-like_bacterial"/>
</dbReference>
<organism evidence="1 2">
    <name type="scientific">Rhizobium alvei</name>
    <dbReference type="NCBI Taxonomy" id="1132659"/>
    <lineage>
        <taxon>Bacteria</taxon>
        <taxon>Pseudomonadati</taxon>
        <taxon>Pseudomonadota</taxon>
        <taxon>Alphaproteobacteria</taxon>
        <taxon>Hyphomicrobiales</taxon>
        <taxon>Rhizobiaceae</taxon>
        <taxon>Rhizobium/Agrobacterium group</taxon>
        <taxon>Rhizobium</taxon>
    </lineage>
</organism>
<dbReference type="GO" id="GO:0006508">
    <property type="term" value="P:proteolysis"/>
    <property type="evidence" value="ECO:0007669"/>
    <property type="project" value="UniProtKB-KW"/>
</dbReference>
<dbReference type="Pfam" id="PF13975">
    <property type="entry name" value="gag-asp_proteas"/>
    <property type="match status" value="1"/>
</dbReference>
<evidence type="ECO:0000313" key="1">
    <source>
        <dbReference type="EMBL" id="MDO6966200.1"/>
    </source>
</evidence>
<dbReference type="NCBIfam" id="TIGR02281">
    <property type="entry name" value="clan_AA_DTGA"/>
    <property type="match status" value="1"/>
</dbReference>
<dbReference type="EC" id="3.4.23.-" evidence="1"/>
<dbReference type="Proteomes" id="UP001174932">
    <property type="component" value="Unassembled WGS sequence"/>
</dbReference>
<evidence type="ECO:0000313" key="2">
    <source>
        <dbReference type="Proteomes" id="UP001174932"/>
    </source>
</evidence>
<dbReference type="EMBL" id="JAUOZU010000016">
    <property type="protein sequence ID" value="MDO6966200.1"/>
    <property type="molecule type" value="Genomic_DNA"/>
</dbReference>
<dbReference type="GO" id="GO:0008233">
    <property type="term" value="F:peptidase activity"/>
    <property type="evidence" value="ECO:0007669"/>
    <property type="project" value="UniProtKB-KW"/>
</dbReference>
<dbReference type="SUPFAM" id="SSF50630">
    <property type="entry name" value="Acid proteases"/>
    <property type="match status" value="1"/>
</dbReference>